<organism evidence="2 3">
    <name type="scientific">Paraclostridium benzoelyticum</name>
    <dbReference type="NCBI Taxonomy" id="1629550"/>
    <lineage>
        <taxon>Bacteria</taxon>
        <taxon>Bacillati</taxon>
        <taxon>Bacillota</taxon>
        <taxon>Clostridia</taxon>
        <taxon>Peptostreptococcales</taxon>
        <taxon>Peptostreptococcaceae</taxon>
        <taxon>Paraclostridium</taxon>
    </lineage>
</organism>
<accession>A0A0M3DDY9</accession>
<dbReference type="Proteomes" id="UP000034407">
    <property type="component" value="Unassembled WGS sequence"/>
</dbReference>
<evidence type="ECO:0000313" key="3">
    <source>
        <dbReference type="Proteomes" id="UP000034407"/>
    </source>
</evidence>
<proteinExistence type="predicted"/>
<keyword evidence="1" id="KW-0812">Transmembrane</keyword>
<feature type="transmembrane region" description="Helical" evidence="1">
    <location>
        <begin position="47"/>
        <end position="67"/>
    </location>
</feature>
<dbReference type="PATRIC" id="fig|1629550.3.peg.2249"/>
<evidence type="ECO:0000256" key="1">
    <source>
        <dbReference type="SAM" id="Phobius"/>
    </source>
</evidence>
<feature type="transmembrane region" description="Helical" evidence="1">
    <location>
        <begin position="114"/>
        <end position="135"/>
    </location>
</feature>
<protein>
    <submittedName>
        <fullName evidence="2">Uncharacterized protein</fullName>
    </submittedName>
</protein>
<evidence type="ECO:0000313" key="2">
    <source>
        <dbReference type="EMBL" id="KKY00478.1"/>
    </source>
</evidence>
<dbReference type="EMBL" id="LBBT01000272">
    <property type="protein sequence ID" value="KKY00478.1"/>
    <property type="molecule type" value="Genomic_DNA"/>
</dbReference>
<keyword evidence="1" id="KW-1133">Transmembrane helix</keyword>
<keyword evidence="1" id="KW-0472">Membrane</keyword>
<reference evidence="2 3" key="1">
    <citation type="submission" date="2015-04" db="EMBL/GenBank/DDBJ databases">
        <title>Microcin producing Clostridium sp. JC272T.</title>
        <authorList>
            <person name="Jyothsna T."/>
            <person name="Sasikala C."/>
            <person name="Ramana C."/>
        </authorList>
    </citation>
    <scope>NUCLEOTIDE SEQUENCE [LARGE SCALE GENOMIC DNA]</scope>
    <source>
        <strain evidence="2 3">JC272</strain>
    </source>
</reference>
<feature type="transmembrane region" description="Helical" evidence="1">
    <location>
        <begin position="88"/>
        <end position="108"/>
    </location>
</feature>
<dbReference type="OrthoDB" id="9974986at2"/>
<gene>
    <name evidence="2" type="ORF">VN21_13960</name>
</gene>
<keyword evidence="3" id="KW-1185">Reference proteome</keyword>
<sequence>MELILILIACLLGFMFIKYLFKKVMLCLFILACSGGISFIYKIPYSISVFLVSVIIYSFYSIFSEMKNMGCKLFKSRKSYLDGWSEKLVDLLFSINYIVFMITSYMIFMRMSFSMIDIFDLGIAFFITLLCIWIVGHSKNFVLKFIRHKEFEI</sequence>
<name>A0A0M3DDY9_9FIRM</name>
<dbReference type="AlphaFoldDB" id="A0A0M3DDY9"/>
<comment type="caution">
    <text evidence="2">The sequence shown here is derived from an EMBL/GenBank/DDBJ whole genome shotgun (WGS) entry which is preliminary data.</text>
</comment>
<feature type="transmembrane region" description="Helical" evidence="1">
    <location>
        <begin position="20"/>
        <end position="41"/>
    </location>
</feature>